<reference evidence="2 3" key="1">
    <citation type="journal article" date="2012" name="Nat. Genet.">
        <title>Plasmodium cynomolgi genome sequences provide insight into Plasmodium vivax and the monkey malaria clade.</title>
        <authorList>
            <person name="Tachibana S."/>
            <person name="Sullivan S.A."/>
            <person name="Kawai S."/>
            <person name="Nakamura S."/>
            <person name="Kim H.R."/>
            <person name="Goto N."/>
            <person name="Arisue N."/>
            <person name="Palacpac N.M.Q."/>
            <person name="Honma H."/>
            <person name="Yagi M."/>
            <person name="Tougan T."/>
            <person name="Katakai Y."/>
            <person name="Kaneko O."/>
            <person name="Mita T."/>
            <person name="Kita K."/>
            <person name="Yasutomi Y."/>
            <person name="Sutton P.L."/>
            <person name="Shakhbatyan R."/>
            <person name="Horii T."/>
            <person name="Yasunaga T."/>
            <person name="Barnwell J.W."/>
            <person name="Escalante A.A."/>
            <person name="Carlton J.M."/>
            <person name="Tanabe K."/>
        </authorList>
    </citation>
    <scope>NUCLEOTIDE SEQUENCE [LARGE SCALE GENOMIC DNA]</scope>
    <source>
        <strain evidence="2 3">B</strain>
    </source>
</reference>
<keyword evidence="1" id="KW-0812">Transmembrane</keyword>
<evidence type="ECO:0000313" key="2">
    <source>
        <dbReference type="EMBL" id="GAB69751.1"/>
    </source>
</evidence>
<keyword evidence="1" id="KW-0472">Membrane</keyword>
<dbReference type="Proteomes" id="UP000006319">
    <property type="component" value="Unassembled WGS sequence"/>
</dbReference>
<dbReference type="AlphaFoldDB" id="K6UFA3"/>
<keyword evidence="1" id="KW-1133">Transmembrane helix</keyword>
<keyword evidence="3" id="KW-1185">Reference proteome</keyword>
<gene>
    <name evidence="2" type="ORF">PCYB_005000</name>
</gene>
<proteinExistence type="predicted"/>
<dbReference type="VEuPathDB" id="PlasmoDB:PCYB_005000"/>
<dbReference type="KEGG" id="pcy:PCYB_005000"/>
<accession>K6UFA3</accession>
<evidence type="ECO:0008006" key="4">
    <source>
        <dbReference type="Google" id="ProtNLM"/>
    </source>
</evidence>
<organism evidence="2 3">
    <name type="scientific">Plasmodium cynomolgi (strain B)</name>
    <dbReference type="NCBI Taxonomy" id="1120755"/>
    <lineage>
        <taxon>Eukaryota</taxon>
        <taxon>Sar</taxon>
        <taxon>Alveolata</taxon>
        <taxon>Apicomplexa</taxon>
        <taxon>Aconoidasida</taxon>
        <taxon>Haemosporida</taxon>
        <taxon>Plasmodiidae</taxon>
        <taxon>Plasmodium</taxon>
        <taxon>Plasmodium (Plasmodium)</taxon>
    </lineage>
</organism>
<feature type="transmembrane region" description="Helical" evidence="1">
    <location>
        <begin position="36"/>
        <end position="54"/>
    </location>
</feature>
<evidence type="ECO:0000313" key="3">
    <source>
        <dbReference type="Proteomes" id="UP000006319"/>
    </source>
</evidence>
<evidence type="ECO:0000256" key="1">
    <source>
        <dbReference type="SAM" id="Phobius"/>
    </source>
</evidence>
<dbReference type="RefSeq" id="XP_004227969.1">
    <property type="nucleotide sequence ID" value="XM_004227921.1"/>
</dbReference>
<dbReference type="EMBL" id="DF157743">
    <property type="protein sequence ID" value="GAB69751.1"/>
    <property type="molecule type" value="Genomic_DNA"/>
</dbReference>
<dbReference type="GeneID" id="14696293"/>
<sequence>MDTTSILMELYQPLNFLMQGAISIINMLSKKKGSMIILRIHFLSLIMLTVQIFLRNVKSITENPDSITSTGTKGGNAFLGLVVTPITSGALYKVCGYLFITNNFCIHVQNLHYLSIYN</sequence>
<protein>
    <recommendedName>
        <fullName evidence="4">CYIR protein</fullName>
    </recommendedName>
</protein>
<name>K6UFA3_PLACD</name>